<evidence type="ECO:0000313" key="2">
    <source>
        <dbReference type="EMBL" id="GHI85971.1"/>
    </source>
</evidence>
<accession>A0A919LD28</accession>
<protein>
    <recommendedName>
        <fullName evidence="4">Cation/H+ exchanger domain-containing protein</fullName>
    </recommendedName>
</protein>
<gene>
    <name evidence="2" type="ORF">Sxan_33350</name>
</gene>
<dbReference type="Proteomes" id="UP000600026">
    <property type="component" value="Unassembled WGS sequence"/>
</dbReference>
<keyword evidence="3" id="KW-1185">Reference proteome</keyword>
<evidence type="ECO:0000256" key="1">
    <source>
        <dbReference type="SAM" id="SignalP"/>
    </source>
</evidence>
<proteinExistence type="predicted"/>
<evidence type="ECO:0000313" key="3">
    <source>
        <dbReference type="Proteomes" id="UP000600026"/>
    </source>
</evidence>
<organism evidence="2 3">
    <name type="scientific">Streptomyces xanthophaeus</name>
    <dbReference type="NCBI Taxonomy" id="67385"/>
    <lineage>
        <taxon>Bacteria</taxon>
        <taxon>Bacillati</taxon>
        <taxon>Actinomycetota</taxon>
        <taxon>Actinomycetes</taxon>
        <taxon>Kitasatosporales</taxon>
        <taxon>Streptomycetaceae</taxon>
        <taxon>Streptomyces</taxon>
    </lineage>
</organism>
<feature type="signal peptide" evidence="1">
    <location>
        <begin position="1"/>
        <end position="20"/>
    </location>
</feature>
<name>A0A919LD28_9ACTN</name>
<reference evidence="2" key="1">
    <citation type="submission" date="2020-09" db="EMBL/GenBank/DDBJ databases">
        <title>Whole genome shotgun sequence of Streptomyces xanthophaeus NBRC 12829.</title>
        <authorList>
            <person name="Komaki H."/>
            <person name="Tamura T."/>
        </authorList>
    </citation>
    <scope>NUCLEOTIDE SEQUENCE</scope>
    <source>
        <strain evidence="2">NBRC 12829</strain>
    </source>
</reference>
<comment type="caution">
    <text evidence="2">The sequence shown here is derived from an EMBL/GenBank/DDBJ whole genome shotgun (WGS) entry which is preliminary data.</text>
</comment>
<evidence type="ECO:0008006" key="4">
    <source>
        <dbReference type="Google" id="ProtNLM"/>
    </source>
</evidence>
<feature type="chain" id="PRO_5037540562" description="Cation/H+ exchanger domain-containing protein" evidence="1">
    <location>
        <begin position="21"/>
        <end position="107"/>
    </location>
</feature>
<dbReference type="EMBL" id="BNEE01000006">
    <property type="protein sequence ID" value="GHI85971.1"/>
    <property type="molecule type" value="Genomic_DNA"/>
</dbReference>
<keyword evidence="1" id="KW-0732">Signal</keyword>
<dbReference type="AlphaFoldDB" id="A0A919LD28"/>
<sequence>MLFRVAVVVAAASAGVSWQAAGTEFALLAGGSVPTGGVVAGVVLAGQADPFTNARIRIQLHAVNGAVVFLLESVVFSLIGLTLPGQVAALTEADRLCPCTPSSSPRP</sequence>